<keyword evidence="2" id="KW-1185">Reference proteome</keyword>
<comment type="caution">
    <text evidence="1">The sequence shown here is derived from an EMBL/GenBank/DDBJ whole genome shotgun (WGS) entry which is preliminary data.</text>
</comment>
<accession>A0ABS2KGF2</accession>
<dbReference type="EMBL" id="JADIKF010000039">
    <property type="protein sequence ID" value="MBM7130115.1"/>
    <property type="molecule type" value="Genomic_DNA"/>
</dbReference>
<dbReference type="Proteomes" id="UP001430193">
    <property type="component" value="Unassembled WGS sequence"/>
</dbReference>
<reference evidence="1" key="1">
    <citation type="submission" date="2020-10" db="EMBL/GenBank/DDBJ databases">
        <title>Phylogeny of dyella-like bacteria.</title>
        <authorList>
            <person name="Fu J."/>
        </authorList>
    </citation>
    <scope>NUCLEOTIDE SEQUENCE</scope>
    <source>
        <strain evidence="1">DHON07</strain>
    </source>
</reference>
<dbReference type="InterPro" id="IPR025990">
    <property type="entry name" value="zinc_ribbon_bacterial"/>
</dbReference>
<dbReference type="InterPro" id="IPR017143">
    <property type="entry name" value="UCP037225"/>
</dbReference>
<name>A0ABS2KGF2_9GAMM</name>
<evidence type="ECO:0000313" key="1">
    <source>
        <dbReference type="EMBL" id="MBM7130115.1"/>
    </source>
</evidence>
<dbReference type="PIRSF" id="PIRSF037225">
    <property type="entry name" value="UCP037225"/>
    <property type="match status" value="1"/>
</dbReference>
<sequence length="62" mass="6734">MLATRHVLCPYCGERIEIVIDASAGDQQYIEDCQVCCCPISVEVRIDEDGHAHVGVAGEDEA</sequence>
<dbReference type="Pfam" id="PF14255">
    <property type="entry name" value="Zn_ribbon_21"/>
    <property type="match status" value="1"/>
</dbReference>
<proteinExistence type="predicted"/>
<protein>
    <submittedName>
        <fullName evidence="1">CPXCG motif-containing cysteine-rich protein</fullName>
    </submittedName>
</protein>
<gene>
    <name evidence="1" type="ORF">ISS99_11290</name>
</gene>
<organism evidence="1 2">
    <name type="scientific">Dyella mobilis</name>
    <dbReference type="NCBI Taxonomy" id="1849582"/>
    <lineage>
        <taxon>Bacteria</taxon>
        <taxon>Pseudomonadati</taxon>
        <taxon>Pseudomonadota</taxon>
        <taxon>Gammaproteobacteria</taxon>
        <taxon>Lysobacterales</taxon>
        <taxon>Rhodanobacteraceae</taxon>
        <taxon>Dyella</taxon>
    </lineage>
</organism>
<evidence type="ECO:0000313" key="2">
    <source>
        <dbReference type="Proteomes" id="UP001430193"/>
    </source>
</evidence>
<dbReference type="RefSeq" id="WP_204632643.1">
    <property type="nucleotide sequence ID" value="NZ_BSOC01000002.1"/>
</dbReference>